<comment type="catalytic activity">
    <reaction evidence="10">
        <text>a pyranoside + acceptor = a pyranosid-3,4-diulose + reduced acceptor.</text>
        <dbReference type="EC" id="1.1.99.29"/>
    </reaction>
</comment>
<evidence type="ECO:0000259" key="14">
    <source>
        <dbReference type="PROSITE" id="PS00624"/>
    </source>
</evidence>
<dbReference type="InterPro" id="IPR007867">
    <property type="entry name" value="GMC_OxRtase_C"/>
</dbReference>
<keyword evidence="11" id="KW-0285">Flavoprotein</keyword>
<dbReference type="PANTHER" id="PTHR47190">
    <property type="entry name" value="DEHYDROGENASE, PUTATIVE-RELATED"/>
    <property type="match status" value="1"/>
</dbReference>
<keyword evidence="4" id="KW-0964">Secreted</keyword>
<dbReference type="Gene3D" id="3.30.410.10">
    <property type="entry name" value="Cholesterol Oxidase, domain 2"/>
    <property type="match status" value="1"/>
</dbReference>
<keyword evidence="16" id="KW-1185">Reference proteome</keyword>
<evidence type="ECO:0000256" key="12">
    <source>
        <dbReference type="SAM" id="SignalP"/>
    </source>
</evidence>
<dbReference type="CDD" id="cd09630">
    <property type="entry name" value="CDH_like_cytochrome"/>
    <property type="match status" value="1"/>
</dbReference>
<gene>
    <name evidence="15" type="ORF">BDQ12DRAFT_608330</name>
</gene>
<name>A0A5C3LY38_9AGAR</name>
<dbReference type="Gene3D" id="2.60.40.1210">
    <property type="entry name" value="Cellobiose dehydrogenase, cytochrome domain"/>
    <property type="match status" value="1"/>
</dbReference>
<dbReference type="GO" id="GO:0005576">
    <property type="term" value="C:extracellular region"/>
    <property type="evidence" value="ECO:0007669"/>
    <property type="project" value="UniProtKB-SubCell"/>
</dbReference>
<dbReference type="InterPro" id="IPR036188">
    <property type="entry name" value="FAD/NAD-bd_sf"/>
</dbReference>
<comment type="catalytic activity">
    <reaction evidence="7">
        <text>pyranose + acceptor = pyranos-2,3-diulose + reduced acceptor.</text>
        <dbReference type="EC" id="1.1.99.29"/>
    </reaction>
</comment>
<evidence type="ECO:0000256" key="8">
    <source>
        <dbReference type="ARBA" id="ARBA00034029"/>
    </source>
</evidence>
<evidence type="ECO:0000256" key="3">
    <source>
        <dbReference type="ARBA" id="ARBA00013177"/>
    </source>
</evidence>
<dbReference type="AlphaFoldDB" id="A0A5C3LY38"/>
<evidence type="ECO:0000256" key="4">
    <source>
        <dbReference type="ARBA" id="ARBA00022525"/>
    </source>
</evidence>
<dbReference type="Pfam" id="PF00732">
    <property type="entry name" value="GMC_oxred_N"/>
    <property type="match status" value="1"/>
</dbReference>
<accession>A0A5C3LY38</accession>
<dbReference type="SUPFAM" id="SSF51905">
    <property type="entry name" value="FAD/NAD(P)-binding domain"/>
    <property type="match status" value="1"/>
</dbReference>
<comment type="function">
    <text evidence="5">Catalyzes the single-oxidation or sequential double oxidation reaction of carbohydrates primarily at carbon-2 and/or carbon-3 with the concomitant reduction of the flavin. The enzyme exhibits a broad sugar substrate specificity, oxidizing different aldopyranoses to the corresponding C-1, C-2, C-3 or C-1,2, C-2,3 and C-3,4 (di)dehydro sugars with substrate-specific regioselectivity. Accepts only a narrow range of electron acceptors such as substituted benzoquinones and complexed metal ions and reacts extremely slowly with O(2) as acceptor. May play a role in the natural recycling of plant matter by oxidizing all major monosaccharides in lignocellulose and by reducing quinone compounds or reactive radical species generated during lignin depolymerization.</text>
</comment>
<keyword evidence="11" id="KW-0274">FAD</keyword>
<evidence type="ECO:0000256" key="6">
    <source>
        <dbReference type="ARBA" id="ARBA00033986"/>
    </source>
</evidence>
<dbReference type="Pfam" id="PF05199">
    <property type="entry name" value="GMC_oxred_C"/>
    <property type="match status" value="1"/>
</dbReference>
<dbReference type="Gene3D" id="3.50.50.60">
    <property type="entry name" value="FAD/NAD(P)-binding domain"/>
    <property type="match status" value="1"/>
</dbReference>
<feature type="domain" description="Glucose-methanol-choline oxidoreductase N-terminal" evidence="13">
    <location>
        <begin position="318"/>
        <end position="341"/>
    </location>
</feature>
<dbReference type="PROSITE" id="PS00624">
    <property type="entry name" value="GMC_OXRED_2"/>
    <property type="match status" value="1"/>
</dbReference>
<keyword evidence="12" id="KW-0732">Signal</keyword>
<dbReference type="STRING" id="68775.A0A5C3LY38"/>
<dbReference type="Pfam" id="PF16010">
    <property type="entry name" value="CDH-cyt"/>
    <property type="match status" value="1"/>
</dbReference>
<dbReference type="Proteomes" id="UP000308652">
    <property type="component" value="Unassembled WGS sequence"/>
</dbReference>
<organism evidence="15 16">
    <name type="scientific">Crucibulum laeve</name>
    <dbReference type="NCBI Taxonomy" id="68775"/>
    <lineage>
        <taxon>Eukaryota</taxon>
        <taxon>Fungi</taxon>
        <taxon>Dikarya</taxon>
        <taxon>Basidiomycota</taxon>
        <taxon>Agaricomycotina</taxon>
        <taxon>Agaricomycetes</taxon>
        <taxon>Agaricomycetidae</taxon>
        <taxon>Agaricales</taxon>
        <taxon>Agaricineae</taxon>
        <taxon>Nidulariaceae</taxon>
        <taxon>Crucibulum</taxon>
    </lineage>
</organism>
<evidence type="ECO:0000256" key="5">
    <source>
        <dbReference type="ARBA" id="ARBA00024699"/>
    </source>
</evidence>
<feature type="signal peptide" evidence="12">
    <location>
        <begin position="1"/>
        <end position="18"/>
    </location>
</feature>
<evidence type="ECO:0000256" key="11">
    <source>
        <dbReference type="RuleBase" id="RU003968"/>
    </source>
</evidence>
<evidence type="ECO:0000256" key="10">
    <source>
        <dbReference type="ARBA" id="ARBA00034059"/>
    </source>
</evidence>
<comment type="subcellular location">
    <subcellularLocation>
        <location evidence="2">Secreted</location>
    </subcellularLocation>
</comment>
<evidence type="ECO:0000256" key="7">
    <source>
        <dbReference type="ARBA" id="ARBA00034010"/>
    </source>
</evidence>
<comment type="similarity">
    <text evidence="11">Belongs to the GMC oxidoreductase family.</text>
</comment>
<dbReference type="EMBL" id="ML213610">
    <property type="protein sequence ID" value="TFK37026.1"/>
    <property type="molecule type" value="Genomic_DNA"/>
</dbReference>
<comment type="catalytic activity">
    <reaction evidence="6">
        <text>pyranose + acceptor = pyranos-2-ulose + reduced acceptor.</text>
        <dbReference type="EC" id="1.1.99.29"/>
    </reaction>
</comment>
<dbReference type="Pfam" id="PF12831">
    <property type="entry name" value="FAD_oxidored"/>
    <property type="match status" value="1"/>
</dbReference>
<dbReference type="PROSITE" id="PS00623">
    <property type="entry name" value="GMC_OXRED_1"/>
    <property type="match status" value="1"/>
</dbReference>
<evidence type="ECO:0000256" key="1">
    <source>
        <dbReference type="ARBA" id="ARBA00001974"/>
    </source>
</evidence>
<proteinExistence type="inferred from homology"/>
<feature type="chain" id="PRO_5022933850" description="pyranose dehydrogenase (acceptor)" evidence="12">
    <location>
        <begin position="19"/>
        <end position="773"/>
    </location>
</feature>
<dbReference type="GO" id="GO:0050660">
    <property type="term" value="F:flavin adenine dinucleotide binding"/>
    <property type="evidence" value="ECO:0007669"/>
    <property type="project" value="InterPro"/>
</dbReference>
<dbReference type="PANTHER" id="PTHR47190:SF2">
    <property type="entry name" value="CELLOBIOSE DEHYDROGENASE (AFU_ORTHOLOGUE AFUA_2G17620)"/>
    <property type="match status" value="1"/>
</dbReference>
<dbReference type="GO" id="GO:0033718">
    <property type="term" value="F:pyranose dehydrogenase (acceptor) activity"/>
    <property type="evidence" value="ECO:0007669"/>
    <property type="project" value="UniProtKB-EC"/>
</dbReference>
<comment type="catalytic activity">
    <reaction evidence="8">
        <text>pyranose + acceptor = pyranos-3-ulose + reduced acceptor.</text>
        <dbReference type="EC" id="1.1.99.29"/>
    </reaction>
</comment>
<dbReference type="InterPro" id="IPR053208">
    <property type="entry name" value="GMC_Oxidoreductase_CD"/>
</dbReference>
<feature type="domain" description="Glucose-methanol-choline oxidoreductase N-terminal" evidence="14">
    <location>
        <begin position="486"/>
        <end position="500"/>
    </location>
</feature>
<dbReference type="SUPFAM" id="SSF54373">
    <property type="entry name" value="FAD-linked reductases, C-terminal domain"/>
    <property type="match status" value="1"/>
</dbReference>
<dbReference type="InterPro" id="IPR000172">
    <property type="entry name" value="GMC_OxRdtase_N"/>
</dbReference>
<dbReference type="InterPro" id="IPR015920">
    <property type="entry name" value="Cellobiose_DH-like_cyt"/>
</dbReference>
<dbReference type="EC" id="1.1.99.29" evidence="3"/>
<sequence>MFLRLALSVLPLVGTALAQAGGPYTDPDNGINFFGYTELAHGVTYGYVFPPLVSTGSNSTEFIGEIVAPIAAKWAGVSPGGQMLHNLLLVAWPNGNSIVSSARYATDYVQPTAMTGPVLTTLPSSKVNSTHWKWVYRCQNCVTWSTADGAQSLPIGDFGVPAWAYSSVAVDTPSNPQSTFLEHTDFGFFGLDFSTAHVSAALYNNWAAGGTSGGGGSTGPTTTSTSTAPVGTPTPFDYIVVGGGPGGIIAADRLSEAGKSVVLVERGGPSTGQTGGTYQPAWAKGTNLTKFDIPGLFETMFSDSNPFWWCKDVNVFAGCLLGGGTAINGALYWYPPDSDFQTTAGWPASWGWHQPYTDKMKARLPSTDHPSTDGKRYLEQAADVASQLLNGQGYRQLTINDNPNQKDHVYGYSAYDFLNGKRGGPVATYFQTAKVRKNFVYKQYTQVLNVVRNGAQITGVKTNDTANGPGGIIPLNPKGRVILSAGSYGTPRILFRSGIGPSDMLNLVASNPDASPNLPPQAQWINLPVGYNVSDNPSINLVFTHPSIDAYENWAQVWSNPRPADAAQYLKNQSGVLAQASPRLNFWRAYGGSDQKTRWLQGTVRPGAASVTTSFPYNASQIFTITTYLSTGITSRGRIGIDAALTARPLIGPWFQDPIDKAVLIQGINDVISNIKSVPGLTLITPDNTTTITDYVNNYDPGSLNSNHWVGSCIIGTQGKAVVDENTKVFNTNNLFVVDASIIPSLPMGNPHGALMSAAEQAVTKILALTGGP</sequence>
<dbReference type="SUPFAM" id="SSF49344">
    <property type="entry name" value="CBD9-like"/>
    <property type="match status" value="1"/>
</dbReference>
<evidence type="ECO:0000313" key="15">
    <source>
        <dbReference type="EMBL" id="TFK37026.1"/>
    </source>
</evidence>
<comment type="cofactor">
    <cofactor evidence="1">
        <name>FAD</name>
        <dbReference type="ChEBI" id="CHEBI:57692"/>
    </cofactor>
</comment>
<evidence type="ECO:0000259" key="13">
    <source>
        <dbReference type="PROSITE" id="PS00623"/>
    </source>
</evidence>
<evidence type="ECO:0000256" key="2">
    <source>
        <dbReference type="ARBA" id="ARBA00004613"/>
    </source>
</evidence>
<comment type="catalytic activity">
    <reaction evidence="9">
        <text>a pyranoside + acceptor = a pyranosid-3-ulose + reduced acceptor.</text>
        <dbReference type="EC" id="1.1.99.29"/>
    </reaction>
</comment>
<dbReference type="OrthoDB" id="413885at2759"/>
<evidence type="ECO:0000313" key="16">
    <source>
        <dbReference type="Proteomes" id="UP000308652"/>
    </source>
</evidence>
<protein>
    <recommendedName>
        <fullName evidence="3">pyranose dehydrogenase (acceptor)</fullName>
        <ecNumber evidence="3">1.1.99.29</ecNumber>
    </recommendedName>
</protein>
<reference evidence="15 16" key="1">
    <citation type="journal article" date="2019" name="Nat. Ecol. Evol.">
        <title>Megaphylogeny resolves global patterns of mushroom evolution.</title>
        <authorList>
            <person name="Varga T."/>
            <person name="Krizsan K."/>
            <person name="Foldi C."/>
            <person name="Dima B."/>
            <person name="Sanchez-Garcia M."/>
            <person name="Sanchez-Ramirez S."/>
            <person name="Szollosi G.J."/>
            <person name="Szarkandi J.G."/>
            <person name="Papp V."/>
            <person name="Albert L."/>
            <person name="Andreopoulos W."/>
            <person name="Angelini C."/>
            <person name="Antonin V."/>
            <person name="Barry K.W."/>
            <person name="Bougher N.L."/>
            <person name="Buchanan P."/>
            <person name="Buyck B."/>
            <person name="Bense V."/>
            <person name="Catcheside P."/>
            <person name="Chovatia M."/>
            <person name="Cooper J."/>
            <person name="Damon W."/>
            <person name="Desjardin D."/>
            <person name="Finy P."/>
            <person name="Geml J."/>
            <person name="Haridas S."/>
            <person name="Hughes K."/>
            <person name="Justo A."/>
            <person name="Karasinski D."/>
            <person name="Kautmanova I."/>
            <person name="Kiss B."/>
            <person name="Kocsube S."/>
            <person name="Kotiranta H."/>
            <person name="LaButti K.M."/>
            <person name="Lechner B.E."/>
            <person name="Liimatainen K."/>
            <person name="Lipzen A."/>
            <person name="Lukacs Z."/>
            <person name="Mihaltcheva S."/>
            <person name="Morgado L.N."/>
            <person name="Niskanen T."/>
            <person name="Noordeloos M.E."/>
            <person name="Ohm R.A."/>
            <person name="Ortiz-Santana B."/>
            <person name="Ovrebo C."/>
            <person name="Racz N."/>
            <person name="Riley R."/>
            <person name="Savchenko A."/>
            <person name="Shiryaev A."/>
            <person name="Soop K."/>
            <person name="Spirin V."/>
            <person name="Szebenyi C."/>
            <person name="Tomsovsky M."/>
            <person name="Tulloss R.E."/>
            <person name="Uehling J."/>
            <person name="Grigoriev I.V."/>
            <person name="Vagvolgyi C."/>
            <person name="Papp T."/>
            <person name="Martin F.M."/>
            <person name="Miettinen O."/>
            <person name="Hibbett D.S."/>
            <person name="Nagy L.G."/>
        </authorList>
    </citation>
    <scope>NUCLEOTIDE SEQUENCE [LARGE SCALE GENOMIC DNA]</scope>
    <source>
        <strain evidence="15 16">CBS 166.37</strain>
    </source>
</reference>
<evidence type="ECO:0000256" key="9">
    <source>
        <dbReference type="ARBA" id="ARBA00034050"/>
    </source>
</evidence>